<protein>
    <submittedName>
        <fullName evidence="3">Uncharacterized protein</fullName>
    </submittedName>
</protein>
<evidence type="ECO:0000313" key="4">
    <source>
        <dbReference type="Proteomes" id="UP001196413"/>
    </source>
</evidence>
<feature type="signal peptide" evidence="2">
    <location>
        <begin position="1"/>
        <end position="19"/>
    </location>
</feature>
<dbReference type="AlphaFoldDB" id="A0AAD5WGX4"/>
<feature type="compositionally biased region" description="Basic and acidic residues" evidence="1">
    <location>
        <begin position="41"/>
        <end position="57"/>
    </location>
</feature>
<organism evidence="3 4">
    <name type="scientific">Parelaphostrongylus tenuis</name>
    <name type="common">Meningeal worm</name>
    <dbReference type="NCBI Taxonomy" id="148309"/>
    <lineage>
        <taxon>Eukaryota</taxon>
        <taxon>Metazoa</taxon>
        <taxon>Ecdysozoa</taxon>
        <taxon>Nematoda</taxon>
        <taxon>Chromadorea</taxon>
        <taxon>Rhabditida</taxon>
        <taxon>Rhabditina</taxon>
        <taxon>Rhabditomorpha</taxon>
        <taxon>Strongyloidea</taxon>
        <taxon>Metastrongylidae</taxon>
        <taxon>Parelaphostrongylus</taxon>
    </lineage>
</organism>
<feature type="non-terminal residue" evidence="3">
    <location>
        <position position="1"/>
    </location>
</feature>
<dbReference type="EMBL" id="JAHQIW010006592">
    <property type="protein sequence ID" value="KAJ1369530.1"/>
    <property type="molecule type" value="Genomic_DNA"/>
</dbReference>
<name>A0AAD5WGX4_PARTN</name>
<proteinExistence type="predicted"/>
<evidence type="ECO:0000256" key="2">
    <source>
        <dbReference type="SAM" id="SignalP"/>
    </source>
</evidence>
<comment type="caution">
    <text evidence="3">The sequence shown here is derived from an EMBL/GenBank/DDBJ whole genome shotgun (WGS) entry which is preliminary data.</text>
</comment>
<evidence type="ECO:0000256" key="1">
    <source>
        <dbReference type="SAM" id="MobiDB-lite"/>
    </source>
</evidence>
<feature type="chain" id="PRO_5042093398" evidence="2">
    <location>
        <begin position="20"/>
        <end position="90"/>
    </location>
</feature>
<reference evidence="3" key="1">
    <citation type="submission" date="2021-06" db="EMBL/GenBank/DDBJ databases">
        <title>Parelaphostrongylus tenuis whole genome reference sequence.</title>
        <authorList>
            <person name="Garwood T.J."/>
            <person name="Larsen P.A."/>
            <person name="Fountain-Jones N.M."/>
            <person name="Garbe J.R."/>
            <person name="Macchietto M.G."/>
            <person name="Kania S.A."/>
            <person name="Gerhold R.W."/>
            <person name="Richards J.E."/>
            <person name="Wolf T.M."/>
        </authorList>
    </citation>
    <scope>NUCLEOTIDE SEQUENCE</scope>
    <source>
        <strain evidence="3">MNPRO001-30</strain>
        <tissue evidence="3">Meninges</tissue>
    </source>
</reference>
<keyword evidence="2" id="KW-0732">Signal</keyword>
<keyword evidence="4" id="KW-1185">Reference proteome</keyword>
<sequence>SSFLLTELAALISAVVYMAKRDERTFNRYKLRSLLNPKTMLRNDEKPGSDLVQERGKNQPARFARGRHFSQSVERAPSFDSIASPWRKNC</sequence>
<dbReference type="Proteomes" id="UP001196413">
    <property type="component" value="Unassembled WGS sequence"/>
</dbReference>
<feature type="region of interest" description="Disordered" evidence="1">
    <location>
        <begin position="40"/>
        <end position="67"/>
    </location>
</feature>
<evidence type="ECO:0000313" key="3">
    <source>
        <dbReference type="EMBL" id="KAJ1369530.1"/>
    </source>
</evidence>
<accession>A0AAD5WGX4</accession>
<gene>
    <name evidence="3" type="ORF">KIN20_031014</name>
</gene>